<feature type="compositionally biased region" description="Acidic residues" evidence="1">
    <location>
        <begin position="10"/>
        <end position="23"/>
    </location>
</feature>
<feature type="region of interest" description="Disordered" evidence="1">
    <location>
        <begin position="1"/>
        <end position="32"/>
    </location>
</feature>
<keyword evidence="3" id="KW-1185">Reference proteome</keyword>
<comment type="caution">
    <text evidence="2">The sequence shown here is derived from an EMBL/GenBank/DDBJ whole genome shotgun (WGS) entry which is preliminary data.</text>
</comment>
<evidence type="ECO:0000313" key="2">
    <source>
        <dbReference type="EMBL" id="RSL81665.1"/>
    </source>
</evidence>
<dbReference type="Proteomes" id="UP000288429">
    <property type="component" value="Unassembled WGS sequence"/>
</dbReference>
<reference evidence="2 3" key="1">
    <citation type="submission" date="2017-06" db="EMBL/GenBank/DDBJ databases">
        <title>Cmopartive genomic analysis of Ambrosia Fusariam Clade fungi.</title>
        <authorList>
            <person name="Stajich J.E."/>
            <person name="Carrillo J."/>
            <person name="Kijimoto T."/>
            <person name="Eskalen A."/>
            <person name="O'Donnell K."/>
            <person name="Kasson M."/>
        </authorList>
    </citation>
    <scope>NUCLEOTIDE SEQUENCE [LARGE SCALE GENOMIC DNA]</scope>
    <source>
        <strain evidence="2 3">NRRL 20438</strain>
    </source>
</reference>
<proteinExistence type="predicted"/>
<sequence length="290" mass="31916">MPDAVSQMDESTEVMPEADEDQTITENAVPAPDVDVTQTMQWLSIASPNLLDVTSLVILNNLEVLATRIQSVEKMQVDNAQQIRKAIKLLEQLGGQTSRRSSLTGSRRSSVGSRRSSTGQPPEEDEAVHPFELMMEDPTPFDDVFERFILASSHTPLVRRSKHVQAASTAFVEAVNGELGGYLDEAATTQLSSLNDDEKIDFYINLSKRHRSNKTKGKQVVTVTESFHTDIVGGTDSQSTQANTPRDRPSKKTAPKTPARRTRSRQVIMDSGDEEGDMEGDGDNENVQGQ</sequence>
<dbReference type="AlphaFoldDB" id="A0A428RVW8"/>
<dbReference type="EMBL" id="NIZV01000743">
    <property type="protein sequence ID" value="RSL81665.1"/>
    <property type="molecule type" value="Genomic_DNA"/>
</dbReference>
<evidence type="ECO:0000256" key="1">
    <source>
        <dbReference type="SAM" id="MobiDB-lite"/>
    </source>
</evidence>
<feature type="compositionally biased region" description="Polar residues" evidence="1">
    <location>
        <begin position="235"/>
        <end position="244"/>
    </location>
</feature>
<feature type="region of interest" description="Disordered" evidence="1">
    <location>
        <begin position="97"/>
        <end position="129"/>
    </location>
</feature>
<evidence type="ECO:0000313" key="3">
    <source>
        <dbReference type="Proteomes" id="UP000288429"/>
    </source>
</evidence>
<organism evidence="2 3">
    <name type="scientific">Fusarium ambrosium</name>
    <dbReference type="NCBI Taxonomy" id="131363"/>
    <lineage>
        <taxon>Eukaryota</taxon>
        <taxon>Fungi</taxon>
        <taxon>Dikarya</taxon>
        <taxon>Ascomycota</taxon>
        <taxon>Pezizomycotina</taxon>
        <taxon>Sordariomycetes</taxon>
        <taxon>Hypocreomycetidae</taxon>
        <taxon>Hypocreales</taxon>
        <taxon>Nectriaceae</taxon>
        <taxon>Fusarium</taxon>
        <taxon>Fusarium solani species complex</taxon>
    </lineage>
</organism>
<accession>A0A428RVW8</accession>
<name>A0A428RVW8_9HYPO</name>
<feature type="compositionally biased region" description="Acidic residues" evidence="1">
    <location>
        <begin position="271"/>
        <end position="284"/>
    </location>
</feature>
<feature type="compositionally biased region" description="Basic residues" evidence="1">
    <location>
        <begin position="251"/>
        <end position="264"/>
    </location>
</feature>
<feature type="region of interest" description="Disordered" evidence="1">
    <location>
        <begin position="231"/>
        <end position="290"/>
    </location>
</feature>
<gene>
    <name evidence="2" type="ORF">CDV31_017016</name>
</gene>
<protein>
    <submittedName>
        <fullName evidence="2">Uncharacterized protein</fullName>
    </submittedName>
</protein>
<feature type="compositionally biased region" description="Low complexity" evidence="1">
    <location>
        <begin position="97"/>
        <end position="119"/>
    </location>
</feature>